<proteinExistence type="predicted"/>
<protein>
    <submittedName>
        <fullName evidence="2">Uncharacterized protein</fullName>
    </submittedName>
</protein>
<keyword evidence="1" id="KW-0472">Membrane</keyword>
<organism evidence="2 3">
    <name type="scientific">Gossypium stocksii</name>
    <dbReference type="NCBI Taxonomy" id="47602"/>
    <lineage>
        <taxon>Eukaryota</taxon>
        <taxon>Viridiplantae</taxon>
        <taxon>Streptophyta</taxon>
        <taxon>Embryophyta</taxon>
        <taxon>Tracheophyta</taxon>
        <taxon>Spermatophyta</taxon>
        <taxon>Magnoliopsida</taxon>
        <taxon>eudicotyledons</taxon>
        <taxon>Gunneridae</taxon>
        <taxon>Pentapetalae</taxon>
        <taxon>rosids</taxon>
        <taxon>malvids</taxon>
        <taxon>Malvales</taxon>
        <taxon>Malvaceae</taxon>
        <taxon>Malvoideae</taxon>
        <taxon>Gossypium</taxon>
    </lineage>
</organism>
<dbReference type="PANTHER" id="PTHR46872">
    <property type="entry name" value="DNA BINDING PROTEIN"/>
    <property type="match status" value="1"/>
</dbReference>
<keyword evidence="1" id="KW-1133">Transmembrane helix</keyword>
<dbReference type="EMBL" id="JAIQCV010000007">
    <property type="protein sequence ID" value="KAH1084404.1"/>
    <property type="molecule type" value="Genomic_DNA"/>
</dbReference>
<sequence>MPSFAECFNPERPVRTVARLEDIYSILLQYPPRKPVLVGPNYQSGIPEWDSQVTRNASNCKEAFEIASRYEREVIGTCIMPIPTLESSALHVVEMVKEWASKIILDGGVGSFGEAKGGFMAVVMDEVLPLDDIEIGSWVESDWVFTRALSLLLFSFFFFFFFFFSSSSSYVIKGFFFNFYCGHPTWQVYLPHQLVNLSHQQSR</sequence>
<evidence type="ECO:0000256" key="1">
    <source>
        <dbReference type="SAM" id="Phobius"/>
    </source>
</evidence>
<comment type="caution">
    <text evidence="2">The sequence shown here is derived from an EMBL/GenBank/DDBJ whole genome shotgun (WGS) entry which is preliminary data.</text>
</comment>
<evidence type="ECO:0000313" key="3">
    <source>
        <dbReference type="Proteomes" id="UP000828251"/>
    </source>
</evidence>
<dbReference type="OrthoDB" id="1908944at2759"/>
<keyword evidence="3" id="KW-1185">Reference proteome</keyword>
<accession>A0A9D3VKY3</accession>
<feature type="transmembrane region" description="Helical" evidence="1">
    <location>
        <begin position="144"/>
        <end position="164"/>
    </location>
</feature>
<dbReference type="AlphaFoldDB" id="A0A9D3VKY3"/>
<reference evidence="2 3" key="1">
    <citation type="journal article" date="2021" name="Plant Biotechnol. J.">
        <title>Multi-omics assisted identification of the key and species-specific regulatory components of drought-tolerant mechanisms in Gossypium stocksii.</title>
        <authorList>
            <person name="Yu D."/>
            <person name="Ke L."/>
            <person name="Zhang D."/>
            <person name="Wu Y."/>
            <person name="Sun Y."/>
            <person name="Mei J."/>
            <person name="Sun J."/>
            <person name="Sun Y."/>
        </authorList>
    </citation>
    <scope>NUCLEOTIDE SEQUENCE [LARGE SCALE GENOMIC DNA]</scope>
    <source>
        <strain evidence="3">cv. E1</strain>
        <tissue evidence="2">Leaf</tissue>
    </source>
</reference>
<gene>
    <name evidence="2" type="ORF">J1N35_024165</name>
</gene>
<dbReference type="PANTHER" id="PTHR46872:SF10">
    <property type="entry name" value="MYB-LIKE DOMAIN-CONTAINING PROTEIN"/>
    <property type="match status" value="1"/>
</dbReference>
<keyword evidence="1" id="KW-0812">Transmembrane</keyword>
<evidence type="ECO:0000313" key="2">
    <source>
        <dbReference type="EMBL" id="KAH1084404.1"/>
    </source>
</evidence>
<name>A0A9D3VKY3_9ROSI</name>
<dbReference type="Proteomes" id="UP000828251">
    <property type="component" value="Unassembled WGS sequence"/>
</dbReference>